<accession>A0ACB0J3W2</accession>
<proteinExistence type="predicted"/>
<name>A0ACB0J3W2_TRIPR</name>
<reference evidence="1" key="1">
    <citation type="submission" date="2023-10" db="EMBL/GenBank/DDBJ databases">
        <authorList>
            <person name="Rodriguez Cubillos JULIANA M."/>
            <person name="De Vega J."/>
        </authorList>
    </citation>
    <scope>NUCLEOTIDE SEQUENCE</scope>
</reference>
<evidence type="ECO:0000313" key="1">
    <source>
        <dbReference type="EMBL" id="CAJ2639618.1"/>
    </source>
</evidence>
<dbReference type="EMBL" id="CASHSV030000024">
    <property type="protein sequence ID" value="CAJ2639618.1"/>
    <property type="molecule type" value="Genomic_DNA"/>
</dbReference>
<sequence length="196" mass="22274">MGKKVINQASSLKISKDIIHEKQHFNNLIKVLKPKVYITKTTNFKKLVQELTGNGNNINNTLSPTTLEVPKVVDENHCNVFVESPSFENSSFSTEATTSTTSTNSSNTCEFSCDALLNEEFNQVCNQLCLDDDDDQSLFFQDSMANYYQPIDELLAFQNIESLLFDVEMPNPFYNYCEEIEVQDVSIYDYELSGLL</sequence>
<dbReference type="Proteomes" id="UP001177021">
    <property type="component" value="Unassembled WGS sequence"/>
</dbReference>
<organism evidence="1 2">
    <name type="scientific">Trifolium pratense</name>
    <name type="common">Red clover</name>
    <dbReference type="NCBI Taxonomy" id="57577"/>
    <lineage>
        <taxon>Eukaryota</taxon>
        <taxon>Viridiplantae</taxon>
        <taxon>Streptophyta</taxon>
        <taxon>Embryophyta</taxon>
        <taxon>Tracheophyta</taxon>
        <taxon>Spermatophyta</taxon>
        <taxon>Magnoliopsida</taxon>
        <taxon>eudicotyledons</taxon>
        <taxon>Gunneridae</taxon>
        <taxon>Pentapetalae</taxon>
        <taxon>rosids</taxon>
        <taxon>fabids</taxon>
        <taxon>Fabales</taxon>
        <taxon>Fabaceae</taxon>
        <taxon>Papilionoideae</taxon>
        <taxon>50 kb inversion clade</taxon>
        <taxon>NPAAA clade</taxon>
        <taxon>Hologalegina</taxon>
        <taxon>IRL clade</taxon>
        <taxon>Trifolieae</taxon>
        <taxon>Trifolium</taxon>
    </lineage>
</organism>
<keyword evidence="2" id="KW-1185">Reference proteome</keyword>
<comment type="caution">
    <text evidence="1">The sequence shown here is derived from an EMBL/GenBank/DDBJ whole genome shotgun (WGS) entry which is preliminary data.</text>
</comment>
<gene>
    <name evidence="1" type="ORF">MILVUS5_LOCUS9615</name>
</gene>
<protein>
    <submittedName>
        <fullName evidence="1">Uncharacterized protein</fullName>
    </submittedName>
</protein>
<evidence type="ECO:0000313" key="2">
    <source>
        <dbReference type="Proteomes" id="UP001177021"/>
    </source>
</evidence>